<evidence type="ECO:0000313" key="3">
    <source>
        <dbReference type="EMBL" id="TKB50607.1"/>
    </source>
</evidence>
<keyword evidence="1" id="KW-1133">Transmembrane helix</keyword>
<dbReference type="GO" id="GO:0005886">
    <property type="term" value="C:plasma membrane"/>
    <property type="evidence" value="ECO:0007669"/>
    <property type="project" value="TreeGrafter"/>
</dbReference>
<dbReference type="RefSeq" id="WP_136852137.1">
    <property type="nucleotide sequence ID" value="NZ_SWCI01000002.1"/>
</dbReference>
<feature type="transmembrane region" description="Helical" evidence="1">
    <location>
        <begin position="194"/>
        <end position="211"/>
    </location>
</feature>
<dbReference type="OrthoDB" id="9782395at2"/>
<feature type="transmembrane region" description="Helical" evidence="1">
    <location>
        <begin position="223"/>
        <end position="241"/>
    </location>
</feature>
<dbReference type="EMBL" id="SWCI01000002">
    <property type="protein sequence ID" value="TKB50607.1"/>
    <property type="molecule type" value="Genomic_DNA"/>
</dbReference>
<keyword evidence="4" id="KW-1185">Reference proteome</keyword>
<feature type="transmembrane region" description="Helical" evidence="1">
    <location>
        <begin position="285"/>
        <end position="303"/>
    </location>
</feature>
<accession>A0A4U1BHR7</accession>
<dbReference type="AlphaFoldDB" id="A0A4U1BHR7"/>
<feature type="domain" description="DUF218" evidence="2">
    <location>
        <begin position="9"/>
        <end position="134"/>
    </location>
</feature>
<name>A0A4U1BHR7_9GAMM</name>
<evidence type="ECO:0000259" key="2">
    <source>
        <dbReference type="Pfam" id="PF02698"/>
    </source>
</evidence>
<evidence type="ECO:0000256" key="1">
    <source>
        <dbReference type="SAM" id="Phobius"/>
    </source>
</evidence>
<dbReference type="Proteomes" id="UP000305674">
    <property type="component" value="Unassembled WGS sequence"/>
</dbReference>
<gene>
    <name evidence="3" type="ORF">FCL40_05505</name>
</gene>
<keyword evidence="1" id="KW-0812">Transmembrane</keyword>
<dbReference type="InterPro" id="IPR003848">
    <property type="entry name" value="DUF218"/>
</dbReference>
<dbReference type="PANTHER" id="PTHR30336">
    <property type="entry name" value="INNER MEMBRANE PROTEIN, PROBABLE PERMEASE"/>
    <property type="match status" value="1"/>
</dbReference>
<reference evidence="3 4" key="1">
    <citation type="submission" date="2019-04" db="EMBL/GenBank/DDBJ databases">
        <authorList>
            <person name="Hwang J.C."/>
        </authorList>
    </citation>
    <scope>NUCLEOTIDE SEQUENCE [LARGE SCALE GENOMIC DNA]</scope>
    <source>
        <strain evidence="3 4">IMCC35001</strain>
    </source>
</reference>
<evidence type="ECO:0000313" key="4">
    <source>
        <dbReference type="Proteomes" id="UP000305674"/>
    </source>
</evidence>
<comment type="caution">
    <text evidence="3">The sequence shown here is derived from an EMBL/GenBank/DDBJ whole genome shotgun (WGS) entry which is preliminary data.</text>
</comment>
<dbReference type="PANTHER" id="PTHR30336:SF20">
    <property type="entry name" value="DUF218 DOMAIN-CONTAINING PROTEIN"/>
    <property type="match status" value="1"/>
</dbReference>
<protein>
    <recommendedName>
        <fullName evidence="2">DUF218 domain-containing protein</fullName>
    </recommendedName>
</protein>
<dbReference type="InterPro" id="IPR051599">
    <property type="entry name" value="Cell_Envelope_Assoc"/>
</dbReference>
<dbReference type="Pfam" id="PF02698">
    <property type="entry name" value="DUF218"/>
    <property type="match status" value="1"/>
</dbReference>
<sequence length="348" mass="39126">MSREGIKILVLLGNENDEDENLSETTIFRANAAIDFLKNNGEYSVIPTGSFGKNFNASSTPHGKLLGSYLVGEGINPDRILPHTKTSNTLEDAFGVLKFLNGMGEVGEVHVITSEFHMMRVKYIFGRVLQQYHLTYEASKNSSNKALLSKQISHEKRAIAELKEKWVDISNYDLNHFPSQGYANLGYEVRHYDTVSYFAIAGAFVVFSFLFTEKVSSSDPMSLSVSAAGIFVVVFLLWHLYSRFANTAASARRVLNTVEKIYGVPGLSSTKNETKFCGINLRVKPAVTIILLTMAIVVFLQFFDRDIVWRSYSRDMRSVMCHKLSEHEGAEFSMHNHRSQCLACFILL</sequence>
<proteinExistence type="predicted"/>
<organism evidence="3 4">
    <name type="scientific">Ferrimonas sediminicola</name>
    <dbReference type="NCBI Taxonomy" id="2569538"/>
    <lineage>
        <taxon>Bacteria</taxon>
        <taxon>Pseudomonadati</taxon>
        <taxon>Pseudomonadota</taxon>
        <taxon>Gammaproteobacteria</taxon>
        <taxon>Alteromonadales</taxon>
        <taxon>Ferrimonadaceae</taxon>
        <taxon>Ferrimonas</taxon>
    </lineage>
</organism>
<keyword evidence="1" id="KW-0472">Membrane</keyword>